<accession>A0AAV2DAC0</accession>
<feature type="compositionally biased region" description="Polar residues" evidence="1">
    <location>
        <begin position="82"/>
        <end position="95"/>
    </location>
</feature>
<dbReference type="AlphaFoldDB" id="A0AAV2DAC0"/>
<name>A0AAV2DAC0_9ROSI</name>
<organism evidence="2 3">
    <name type="scientific">Linum trigynum</name>
    <dbReference type="NCBI Taxonomy" id="586398"/>
    <lineage>
        <taxon>Eukaryota</taxon>
        <taxon>Viridiplantae</taxon>
        <taxon>Streptophyta</taxon>
        <taxon>Embryophyta</taxon>
        <taxon>Tracheophyta</taxon>
        <taxon>Spermatophyta</taxon>
        <taxon>Magnoliopsida</taxon>
        <taxon>eudicotyledons</taxon>
        <taxon>Gunneridae</taxon>
        <taxon>Pentapetalae</taxon>
        <taxon>rosids</taxon>
        <taxon>fabids</taxon>
        <taxon>Malpighiales</taxon>
        <taxon>Linaceae</taxon>
        <taxon>Linum</taxon>
    </lineage>
</organism>
<evidence type="ECO:0000313" key="2">
    <source>
        <dbReference type="EMBL" id="CAL1370848.1"/>
    </source>
</evidence>
<gene>
    <name evidence="2" type="ORF">LTRI10_LOCUS12943</name>
</gene>
<protein>
    <submittedName>
        <fullName evidence="2">Uncharacterized protein</fullName>
    </submittedName>
</protein>
<feature type="region of interest" description="Disordered" evidence="1">
    <location>
        <begin position="82"/>
        <end position="104"/>
    </location>
</feature>
<evidence type="ECO:0000313" key="3">
    <source>
        <dbReference type="Proteomes" id="UP001497516"/>
    </source>
</evidence>
<proteinExistence type="predicted"/>
<dbReference type="Proteomes" id="UP001497516">
    <property type="component" value="Chromosome 2"/>
</dbReference>
<reference evidence="2 3" key="1">
    <citation type="submission" date="2024-04" db="EMBL/GenBank/DDBJ databases">
        <authorList>
            <person name="Fracassetti M."/>
        </authorList>
    </citation>
    <scope>NUCLEOTIDE SEQUENCE [LARGE SCALE GENOMIC DNA]</scope>
</reference>
<sequence length="198" mass="21958">MNRNLFKTLCELLVAEGRLTKTRNVEIEEMVLTFLPTLPHSDIDPPGCGGEPIEDEGTQAVPLNEAEEVVMAELNAELEAQKMQSASVTASSDGTAGNKKKRSQSVDDRIDFVVREMSELRPMIKQSMETIARALGESDDLIEKRTNLLKTLEELEGLTRAEILTALRKLSNNDTDLMIFYGLEDKADKLMFVTGLLG</sequence>
<keyword evidence="3" id="KW-1185">Reference proteome</keyword>
<dbReference type="EMBL" id="OZ034815">
    <property type="protein sequence ID" value="CAL1370848.1"/>
    <property type="molecule type" value="Genomic_DNA"/>
</dbReference>
<evidence type="ECO:0000256" key="1">
    <source>
        <dbReference type="SAM" id="MobiDB-lite"/>
    </source>
</evidence>